<keyword evidence="3" id="KW-0963">Cytoplasm</keyword>
<sequence length="226" mass="25230">MFTAGRTMWRQDVNQSDDVFDEEADELRPSRNEWNICMGQRLKEGYRDGVNAGRESTLQRGFNQGYQEGVKKMLVLSQIKGLLSALLSWFQLNGSDPNLLTKVNQLLGVATQQEELIFRNLCVSPKEASVTDVMECIEDMSLDTLPEKQPDVNSYTDAASEIWDSGSETGNPDSGINSTTLSDLRSCRTAPGIESEMVKQLCQDCALLLKDCELPSEIALHFQLQP</sequence>
<dbReference type="AlphaFoldDB" id="A0A401RMW8"/>
<evidence type="ECO:0000256" key="1">
    <source>
        <dbReference type="ARBA" id="ARBA00004123"/>
    </source>
</evidence>
<dbReference type="Pfam" id="PF09811">
    <property type="entry name" value="Yae1_N"/>
    <property type="match status" value="1"/>
</dbReference>
<evidence type="ECO:0000259" key="5">
    <source>
        <dbReference type="Pfam" id="PF09811"/>
    </source>
</evidence>
<dbReference type="GO" id="GO:0005737">
    <property type="term" value="C:cytoplasm"/>
    <property type="evidence" value="ECO:0007669"/>
    <property type="project" value="UniProtKB-SubCell"/>
</dbReference>
<dbReference type="InterPro" id="IPR038881">
    <property type="entry name" value="Yae1-like"/>
</dbReference>
<reference evidence="6 7" key="1">
    <citation type="journal article" date="2018" name="Nat. Ecol. Evol.">
        <title>Shark genomes provide insights into elasmobranch evolution and the origin of vertebrates.</title>
        <authorList>
            <person name="Hara Y"/>
            <person name="Yamaguchi K"/>
            <person name="Onimaru K"/>
            <person name="Kadota M"/>
            <person name="Koyanagi M"/>
            <person name="Keeley SD"/>
            <person name="Tatsumi K"/>
            <person name="Tanaka K"/>
            <person name="Motone F"/>
            <person name="Kageyama Y"/>
            <person name="Nozu R"/>
            <person name="Adachi N"/>
            <person name="Nishimura O"/>
            <person name="Nakagawa R"/>
            <person name="Tanegashima C"/>
            <person name="Kiyatake I"/>
            <person name="Matsumoto R"/>
            <person name="Murakumo K"/>
            <person name="Nishida K"/>
            <person name="Terakita A"/>
            <person name="Kuratani S"/>
            <person name="Sato K"/>
            <person name="Hyodo S Kuraku.S."/>
        </authorList>
    </citation>
    <scope>NUCLEOTIDE SEQUENCE [LARGE SCALE GENOMIC DNA]</scope>
</reference>
<dbReference type="Proteomes" id="UP000287033">
    <property type="component" value="Unassembled WGS sequence"/>
</dbReference>
<name>A0A401RMW8_CHIPU</name>
<dbReference type="PANTHER" id="PTHR18829:SF0">
    <property type="entry name" value="PROTEIN YAE1 HOMOLOG"/>
    <property type="match status" value="1"/>
</dbReference>
<dbReference type="STRING" id="137246.A0A401RMW8"/>
<dbReference type="GO" id="GO:0005634">
    <property type="term" value="C:nucleus"/>
    <property type="evidence" value="ECO:0007669"/>
    <property type="project" value="UniProtKB-SubCell"/>
</dbReference>
<evidence type="ECO:0000256" key="3">
    <source>
        <dbReference type="ARBA" id="ARBA00022490"/>
    </source>
</evidence>
<keyword evidence="4" id="KW-0539">Nucleus</keyword>
<evidence type="ECO:0000256" key="4">
    <source>
        <dbReference type="ARBA" id="ARBA00023242"/>
    </source>
</evidence>
<dbReference type="PANTHER" id="PTHR18829">
    <property type="entry name" value="PROTEIN YAE1 HOMOLOG"/>
    <property type="match status" value="1"/>
</dbReference>
<dbReference type="OrthoDB" id="20086at2759"/>
<protein>
    <recommendedName>
        <fullName evidence="5">Essential protein Yae1 N-terminal domain-containing protein</fullName>
    </recommendedName>
</protein>
<keyword evidence="7" id="KW-1185">Reference proteome</keyword>
<gene>
    <name evidence="6" type="ORF">chiPu_0000034</name>
</gene>
<evidence type="ECO:0000256" key="2">
    <source>
        <dbReference type="ARBA" id="ARBA00004496"/>
    </source>
</evidence>
<dbReference type="InterPro" id="IPR019191">
    <property type="entry name" value="Essential_protein_Yae1_N"/>
</dbReference>
<evidence type="ECO:0000313" key="7">
    <source>
        <dbReference type="Proteomes" id="UP000287033"/>
    </source>
</evidence>
<comment type="caution">
    <text evidence="6">The sequence shown here is derived from an EMBL/GenBank/DDBJ whole genome shotgun (WGS) entry which is preliminary data.</text>
</comment>
<dbReference type="EMBL" id="BEZZ01000001">
    <property type="protein sequence ID" value="GCC19503.1"/>
    <property type="molecule type" value="Genomic_DNA"/>
</dbReference>
<feature type="domain" description="Essential protein Yae1 N-terminal" evidence="5">
    <location>
        <begin position="45"/>
        <end position="83"/>
    </location>
</feature>
<comment type="subcellular location">
    <subcellularLocation>
        <location evidence="2">Cytoplasm</location>
    </subcellularLocation>
    <subcellularLocation>
        <location evidence="1">Nucleus</location>
    </subcellularLocation>
</comment>
<dbReference type="OMA" id="CSKRDEN"/>
<accession>A0A401RMW8</accession>
<organism evidence="6 7">
    <name type="scientific">Chiloscyllium punctatum</name>
    <name type="common">Brownbanded bambooshark</name>
    <name type="synonym">Hemiscyllium punctatum</name>
    <dbReference type="NCBI Taxonomy" id="137246"/>
    <lineage>
        <taxon>Eukaryota</taxon>
        <taxon>Metazoa</taxon>
        <taxon>Chordata</taxon>
        <taxon>Craniata</taxon>
        <taxon>Vertebrata</taxon>
        <taxon>Chondrichthyes</taxon>
        <taxon>Elasmobranchii</taxon>
        <taxon>Galeomorphii</taxon>
        <taxon>Galeoidea</taxon>
        <taxon>Orectolobiformes</taxon>
        <taxon>Hemiscylliidae</taxon>
        <taxon>Chiloscyllium</taxon>
    </lineage>
</organism>
<evidence type="ECO:0000313" key="6">
    <source>
        <dbReference type="EMBL" id="GCC19503.1"/>
    </source>
</evidence>
<proteinExistence type="predicted"/>